<dbReference type="InterPro" id="IPR012854">
    <property type="entry name" value="Cu_amine_oxidase-like_N"/>
</dbReference>
<dbReference type="AlphaFoldDB" id="A0A9X1WQV0"/>
<dbReference type="SUPFAM" id="SSF55383">
    <property type="entry name" value="Copper amine oxidase, domain N"/>
    <property type="match status" value="1"/>
</dbReference>
<protein>
    <submittedName>
        <fullName evidence="2">Copper amine oxidase N-terminal domain-containing protein</fullName>
    </submittedName>
</protein>
<evidence type="ECO:0000313" key="3">
    <source>
        <dbReference type="Proteomes" id="UP001139347"/>
    </source>
</evidence>
<proteinExistence type="predicted"/>
<accession>A0A9X1WQV0</accession>
<feature type="domain" description="Copper amine oxidase-like N-terminal" evidence="1">
    <location>
        <begin position="48"/>
        <end position="149"/>
    </location>
</feature>
<dbReference type="Proteomes" id="UP001139347">
    <property type="component" value="Unassembled WGS sequence"/>
</dbReference>
<comment type="caution">
    <text evidence="2">The sequence shown here is derived from an EMBL/GenBank/DDBJ whole genome shotgun (WGS) entry which is preliminary data.</text>
</comment>
<dbReference type="InterPro" id="IPR036582">
    <property type="entry name" value="Mao_N_sf"/>
</dbReference>
<dbReference type="Pfam" id="PF07833">
    <property type="entry name" value="Cu_amine_oxidN1"/>
    <property type="match status" value="1"/>
</dbReference>
<organism evidence="2 3">
    <name type="scientific">Paenibacillus mangrovi</name>
    <dbReference type="NCBI Taxonomy" id="2931978"/>
    <lineage>
        <taxon>Bacteria</taxon>
        <taxon>Bacillati</taxon>
        <taxon>Bacillota</taxon>
        <taxon>Bacilli</taxon>
        <taxon>Bacillales</taxon>
        <taxon>Paenibacillaceae</taxon>
        <taxon>Paenibacillus</taxon>
    </lineage>
</organism>
<dbReference type="Gene3D" id="3.30.457.10">
    <property type="entry name" value="Copper amine oxidase-like, N-terminal domain"/>
    <property type="match status" value="1"/>
</dbReference>
<dbReference type="EMBL" id="JALIRP010000007">
    <property type="protein sequence ID" value="MCJ8013647.1"/>
    <property type="molecule type" value="Genomic_DNA"/>
</dbReference>
<name>A0A9X1WQV0_9BACL</name>
<evidence type="ECO:0000313" key="2">
    <source>
        <dbReference type="EMBL" id="MCJ8013647.1"/>
    </source>
</evidence>
<sequence length="283" mass="31875">MKKAKIFIAAMTVIAAFSGLTKHSYASSFTIEKNVPVLLQINEFDVLYTFPKQPYLDENHRLMIPLRAVSELIGAKVSYDSASKTASIQLNDKVLKITAGSKDIEVNNVAKTIDTIPVMYKQSLFIPVRALIDHLNLQAKVDPKTGLVHLESELLDKYQMIELMKESDLSSDSIEDNYAILPLRYDLTLSGATKGELQNGSIAMTAQNVTGKAIAQGKEDLHIIFMFEHAFQMEADWNTTDQNNERPRPALHKDQTFNRVEKFTASNYDEKLKYILAVGRIFK</sequence>
<gene>
    <name evidence="2" type="ORF">MUG84_18135</name>
</gene>
<dbReference type="RefSeq" id="WP_244727324.1">
    <property type="nucleotide sequence ID" value="NZ_JALIRP010000007.1"/>
</dbReference>
<keyword evidence="3" id="KW-1185">Reference proteome</keyword>
<evidence type="ECO:0000259" key="1">
    <source>
        <dbReference type="Pfam" id="PF07833"/>
    </source>
</evidence>
<reference evidence="2" key="1">
    <citation type="submission" date="2022-04" db="EMBL/GenBank/DDBJ databases">
        <title>Paenibacillus mangrovi sp. nov., a novel endophytic bacterium isolated from bark of Kandelia candel.</title>
        <authorList>
            <person name="Tuo L."/>
        </authorList>
    </citation>
    <scope>NUCLEOTIDE SEQUENCE</scope>
    <source>
        <strain evidence="2">KQZ6P-2</strain>
    </source>
</reference>